<gene>
    <name evidence="1" type="ORF">BIFAD42_17470</name>
</gene>
<proteinExistence type="predicted"/>
<dbReference type="EMBL" id="BPPZ01000011">
    <property type="protein sequence ID" value="GJD14763.1"/>
    <property type="molecule type" value="Genomic_DNA"/>
</dbReference>
<evidence type="ECO:0000313" key="2">
    <source>
        <dbReference type="Proteomes" id="UP000886943"/>
    </source>
</evidence>
<reference evidence="1" key="1">
    <citation type="submission" date="2021-08" db="EMBL/GenBank/DDBJ databases">
        <title>Draft genome sequence of the GABA producer Bifidobacterium adolescentis 4-2, isolated from healthy human feces.</title>
        <authorList>
            <person name="Altaib H."/>
            <person name="Niwa R."/>
            <person name="Abe M."/>
            <person name="Suzuki T."/>
        </authorList>
    </citation>
    <scope>NUCLEOTIDE SEQUENCE</scope>
    <source>
        <strain evidence="1">4-2</strain>
    </source>
</reference>
<dbReference type="AlphaFoldDB" id="A0AAN4VN01"/>
<protein>
    <submittedName>
        <fullName evidence="1">Uncharacterized protein</fullName>
    </submittedName>
</protein>
<dbReference type="Proteomes" id="UP000886943">
    <property type="component" value="Unassembled WGS sequence"/>
</dbReference>
<evidence type="ECO:0000313" key="1">
    <source>
        <dbReference type="EMBL" id="GJD14763.1"/>
    </source>
</evidence>
<name>A0AAN4VN01_BIFAD</name>
<comment type="caution">
    <text evidence="1">The sequence shown here is derived from an EMBL/GenBank/DDBJ whole genome shotgun (WGS) entry which is preliminary data.</text>
</comment>
<organism evidence="1 2">
    <name type="scientific">Bifidobacterium adolescentis</name>
    <dbReference type="NCBI Taxonomy" id="1680"/>
    <lineage>
        <taxon>Bacteria</taxon>
        <taxon>Bacillati</taxon>
        <taxon>Actinomycetota</taxon>
        <taxon>Actinomycetes</taxon>
        <taxon>Bifidobacteriales</taxon>
        <taxon>Bifidobacteriaceae</taxon>
        <taxon>Bifidobacterium</taxon>
    </lineage>
</organism>
<sequence>MSPAFGEGSAVRTIVTMDGDGRLAIDLRHQGEGIGAMLLKGAAERA</sequence>
<accession>A0AAN4VN01</accession>